<keyword evidence="3" id="KW-0963">Cytoplasm</keyword>
<dbReference type="InterPro" id="IPR003697">
    <property type="entry name" value="Maf-like"/>
</dbReference>
<sequence length="515" mass="55462">MLPDTMLPDKVQFQGKNPGPLPLILASQSPSRRKLLLTAGIRPTISVSHVDENAVVAQTAADRMIDPVDLPARDRVQVLARAKAQAVASRYSDIHKAVLSTEGNREVYRPYGIDPTSQRSSHSQTGSTSQKDFRSFQPLQDFLRIHPGLSAYPEVYGAGPLVIGSDSLFEIGGTIYGKPHTAQIARDRLQAMRGSTGILWTGHCLIDPYSGRKAEAVSRAEVHFADYSNKEIDAYIATGEPLEVAGCFTLEGIGAAFIDSIHGSPSGVIGLSLPLVRSLASQLGVSWTDLWNMAVSRPAGSSEEDHSQSKGKNLSRDYLSGQDRRAAVDVPSDNITQPGDGWIPCVCGHKHWGTNGAAGVLLIRTDPVTGQATHIVMQHRAAWSAEGGTWAIPGGAVSEGENSVEGALREAWEEAGIAANDISIVGAYDEDHGPWNYTTVFAVEKEGHQVQPYVGDDESIEITWVPLDDVNKLNLLSAFRSDWPHFRELIRKMADKRAAAGHAVNRQSASGQAAA</sequence>
<dbReference type="Proteomes" id="UP000005777">
    <property type="component" value="Unassembled WGS sequence"/>
</dbReference>
<dbReference type="InterPro" id="IPR029001">
    <property type="entry name" value="ITPase-like_fam"/>
</dbReference>
<dbReference type="eggNOG" id="COG0424">
    <property type="taxonomic scope" value="Bacteria"/>
</dbReference>
<dbReference type="CDD" id="cd00555">
    <property type="entry name" value="Maf"/>
    <property type="match status" value="1"/>
</dbReference>
<evidence type="ECO:0000256" key="1">
    <source>
        <dbReference type="ARBA" id="ARBA00001968"/>
    </source>
</evidence>
<dbReference type="PROSITE" id="PS00893">
    <property type="entry name" value="NUDIX_BOX"/>
    <property type="match status" value="1"/>
</dbReference>
<gene>
    <name evidence="6" type="ORF">HMPREF9020_01093</name>
</gene>
<dbReference type="GO" id="GO:0005737">
    <property type="term" value="C:cytoplasm"/>
    <property type="evidence" value="ECO:0007669"/>
    <property type="project" value="UniProtKB-SubCell"/>
</dbReference>
<dbReference type="AlphaFoldDB" id="W5IGG8"/>
<evidence type="ECO:0000313" key="6">
    <source>
        <dbReference type="EMBL" id="EFG26022.2"/>
    </source>
</evidence>
<evidence type="ECO:0000313" key="7">
    <source>
        <dbReference type="Proteomes" id="UP000005777"/>
    </source>
</evidence>
<keyword evidence="2 3" id="KW-0378">Hydrolase</keyword>
<comment type="caution">
    <text evidence="3">Lacks conserved residue(s) required for the propagation of feature annotation.</text>
</comment>
<comment type="function">
    <text evidence="3">Nucleoside triphosphate pyrophosphatase. May have a dual role in cell division arrest and in preventing the incorporation of modified nucleotides into cellular nucleic acids.</text>
</comment>
<dbReference type="PANTHER" id="PTHR43213">
    <property type="entry name" value="BIFUNCTIONAL DTTP/UTP PYROPHOSPHATASE/METHYLTRANSFERASE PROTEIN-RELATED"/>
    <property type="match status" value="1"/>
</dbReference>
<comment type="catalytic activity">
    <reaction evidence="3">
        <text>a ribonucleoside 5'-triphosphate + H2O = a ribonucleoside 5'-phosphate + diphosphate + H(+)</text>
        <dbReference type="Rhea" id="RHEA:23996"/>
        <dbReference type="ChEBI" id="CHEBI:15377"/>
        <dbReference type="ChEBI" id="CHEBI:15378"/>
        <dbReference type="ChEBI" id="CHEBI:33019"/>
        <dbReference type="ChEBI" id="CHEBI:58043"/>
        <dbReference type="ChEBI" id="CHEBI:61557"/>
        <dbReference type="EC" id="3.6.1.9"/>
    </reaction>
</comment>
<dbReference type="HAMAP" id="MF_00528">
    <property type="entry name" value="Maf"/>
    <property type="match status" value="1"/>
</dbReference>
<dbReference type="HOGENOM" id="CLU_040416_1_2_11"/>
<feature type="domain" description="Nudix hydrolase" evidence="5">
    <location>
        <begin position="353"/>
        <end position="492"/>
    </location>
</feature>
<dbReference type="PANTHER" id="PTHR43213:SF5">
    <property type="entry name" value="BIFUNCTIONAL DTTP_UTP PYROPHOSPHATASE_METHYLTRANSFERASE PROTEIN-RELATED"/>
    <property type="match status" value="1"/>
</dbReference>
<dbReference type="GO" id="GO:0009117">
    <property type="term" value="P:nucleotide metabolic process"/>
    <property type="evidence" value="ECO:0007669"/>
    <property type="project" value="UniProtKB-KW"/>
</dbReference>
<feature type="active site" description="Proton acceptor" evidence="3">
    <location>
        <position position="166"/>
    </location>
</feature>
<keyword evidence="3" id="KW-0546">Nucleotide metabolism</keyword>
<dbReference type="InterPro" id="IPR000086">
    <property type="entry name" value="NUDIX_hydrolase_dom"/>
</dbReference>
<feature type="region of interest" description="Disordered" evidence="4">
    <location>
        <begin position="108"/>
        <end position="132"/>
    </location>
</feature>
<feature type="compositionally biased region" description="Polar residues" evidence="4">
    <location>
        <begin position="115"/>
        <end position="130"/>
    </location>
</feature>
<dbReference type="EC" id="3.6.1.9" evidence="3"/>
<dbReference type="Pfam" id="PF02545">
    <property type="entry name" value="Maf"/>
    <property type="match status" value="1"/>
</dbReference>
<dbReference type="EMBL" id="ADCX01000007">
    <property type="protein sequence ID" value="EFG26022.2"/>
    <property type="molecule type" value="Genomic_DNA"/>
</dbReference>
<organism evidence="6 7">
    <name type="scientific">Scardovia inopinata F0304</name>
    <dbReference type="NCBI Taxonomy" id="641146"/>
    <lineage>
        <taxon>Bacteria</taxon>
        <taxon>Bacillati</taxon>
        <taxon>Actinomycetota</taxon>
        <taxon>Actinomycetes</taxon>
        <taxon>Bifidobacteriales</taxon>
        <taxon>Bifidobacteriaceae</taxon>
        <taxon>Scardovia</taxon>
    </lineage>
</organism>
<dbReference type="PROSITE" id="PS51462">
    <property type="entry name" value="NUDIX"/>
    <property type="match status" value="1"/>
</dbReference>
<evidence type="ECO:0000256" key="3">
    <source>
        <dbReference type="HAMAP-Rule" id="MF_00528"/>
    </source>
</evidence>
<reference evidence="6 7" key="1">
    <citation type="submission" date="2012-01" db="EMBL/GenBank/DDBJ databases">
        <title>The Genome Sequence of Scardovia inopinata F0304.</title>
        <authorList>
            <consortium name="The Broad Institute Genome Sequencing Platform"/>
            <person name="Ward D."/>
            <person name="Earl A."/>
            <person name="Feldgarden M."/>
            <person name="Gevers D."/>
            <person name="Young S."/>
            <person name="Zeng Q."/>
            <person name="Koehrsen M."/>
            <person name="Alvarado L."/>
            <person name="Berlin A.M."/>
            <person name="Borenstein D."/>
            <person name="Chapman S.B."/>
            <person name="Chen Z."/>
            <person name="Engels R."/>
            <person name="Freedman E."/>
            <person name="Gellesch M."/>
            <person name="Goldberg J."/>
            <person name="Griggs A."/>
            <person name="Gujja S."/>
            <person name="Heilman E.R."/>
            <person name="Heiman D.I."/>
            <person name="Hepburn T.A."/>
            <person name="Howarth C."/>
            <person name="Jen D."/>
            <person name="Larson L."/>
            <person name="Mehta T."/>
            <person name="Park D."/>
            <person name="Pearson M."/>
            <person name="Richards J."/>
            <person name="Roberts A."/>
            <person name="Saif S."/>
            <person name="Shea T.D."/>
            <person name="Shenoy N."/>
            <person name="Sisk P."/>
            <person name="Stolte C."/>
            <person name="Sykes S.N."/>
            <person name="Walk T."/>
            <person name="White J."/>
            <person name="Yandava C."/>
            <person name="Izard J."/>
            <person name="Baranova O.V."/>
            <person name="Blanton J.M."/>
            <person name="Tanner A.C."/>
            <person name="Dewhirst F."/>
            <person name="Haas B."/>
            <person name="Nusbaum C."/>
            <person name="Birren B."/>
        </authorList>
    </citation>
    <scope>NUCLEOTIDE SEQUENCE [LARGE SCALE GENOMIC DNA]</scope>
    <source>
        <strain evidence="6 7">F0304</strain>
    </source>
</reference>
<dbReference type="eggNOG" id="COG1051">
    <property type="taxonomic scope" value="Bacteria"/>
</dbReference>
<proteinExistence type="inferred from homology"/>
<comment type="subcellular location">
    <subcellularLocation>
        <location evidence="3">Cytoplasm</location>
    </subcellularLocation>
</comment>
<dbReference type="Gene3D" id="3.90.950.10">
    <property type="match status" value="1"/>
</dbReference>
<dbReference type="RefSeq" id="WP_231288036.1">
    <property type="nucleotide sequence ID" value="NZ_GG770226.1"/>
</dbReference>
<comment type="catalytic activity">
    <reaction evidence="3">
        <text>a 2'-deoxyribonucleoside 5'-triphosphate + H2O = a 2'-deoxyribonucleoside 5'-phosphate + diphosphate + H(+)</text>
        <dbReference type="Rhea" id="RHEA:44644"/>
        <dbReference type="ChEBI" id="CHEBI:15377"/>
        <dbReference type="ChEBI" id="CHEBI:15378"/>
        <dbReference type="ChEBI" id="CHEBI:33019"/>
        <dbReference type="ChEBI" id="CHEBI:61560"/>
        <dbReference type="ChEBI" id="CHEBI:65317"/>
        <dbReference type="EC" id="3.6.1.9"/>
    </reaction>
</comment>
<dbReference type="InterPro" id="IPR015797">
    <property type="entry name" value="NUDIX_hydrolase-like_dom_sf"/>
</dbReference>
<comment type="cofactor">
    <cofactor evidence="1 3">
        <name>a divalent metal cation</name>
        <dbReference type="ChEBI" id="CHEBI:60240"/>
    </cofactor>
</comment>
<dbReference type="GO" id="GO:0047429">
    <property type="term" value="F:nucleoside triphosphate diphosphatase activity"/>
    <property type="evidence" value="ECO:0007669"/>
    <property type="project" value="UniProtKB-EC"/>
</dbReference>
<accession>W5IGG8</accession>
<dbReference type="CDD" id="cd18877">
    <property type="entry name" value="NUDIX_Hydrolase"/>
    <property type="match status" value="1"/>
</dbReference>
<comment type="caution">
    <text evidence="6">The sequence shown here is derived from an EMBL/GenBank/DDBJ whole genome shotgun (WGS) entry which is preliminary data.</text>
</comment>
<dbReference type="Pfam" id="PF00293">
    <property type="entry name" value="NUDIX"/>
    <property type="match status" value="1"/>
</dbReference>
<dbReference type="Gene3D" id="3.90.79.10">
    <property type="entry name" value="Nucleoside Triphosphate Pyrophosphohydrolase"/>
    <property type="match status" value="1"/>
</dbReference>
<comment type="similarity">
    <text evidence="3">Belongs to the Maf family.</text>
</comment>
<keyword evidence="7" id="KW-1185">Reference proteome</keyword>
<dbReference type="SUPFAM" id="SSF55811">
    <property type="entry name" value="Nudix"/>
    <property type="match status" value="1"/>
</dbReference>
<name>W5IGG8_SCAIO</name>
<dbReference type="SUPFAM" id="SSF52972">
    <property type="entry name" value="ITPase-like"/>
    <property type="match status" value="1"/>
</dbReference>
<dbReference type="InterPro" id="IPR020084">
    <property type="entry name" value="NUDIX_hydrolase_CS"/>
</dbReference>
<evidence type="ECO:0000256" key="4">
    <source>
        <dbReference type="SAM" id="MobiDB-lite"/>
    </source>
</evidence>
<evidence type="ECO:0000256" key="2">
    <source>
        <dbReference type="ARBA" id="ARBA00022801"/>
    </source>
</evidence>
<evidence type="ECO:0000259" key="5">
    <source>
        <dbReference type="PROSITE" id="PS51462"/>
    </source>
</evidence>
<protein>
    <recommendedName>
        <fullName evidence="3">Nucleoside triphosphate pyrophosphatase</fullName>
        <ecNumber evidence="3">3.6.1.9</ecNumber>
    </recommendedName>
    <alternativeName>
        <fullName evidence="3">Nucleotide pyrophosphatase</fullName>
        <shortName evidence="3">Nucleotide PPase</shortName>
    </alternativeName>
</protein>